<sequence>MSVLTVAGIFLLAAGARFKGSLTNSGTLMALLVALFIGAAFDLYGLLILAVFFLTSSILGKVLDKRVESNTIEEKGNRRDARQVLANGGWPAVCAVFYLFTGDSVWLIAFLSGFAAATSDTWASEFGRLSKRCPLDLIRLKPAVKGQSGAVSVIGTLGAAAGSLIIGVSSFLFMFLSEEPFTIYTFVLISVIGFTAQLIDTIAGGTIQALYECPGCGEKTERTRHCGYRTVRIRGMSFINNDVVNHLCTASAVFITWIVYVII</sequence>
<dbReference type="PANTHER" id="PTHR13353">
    <property type="entry name" value="TRANSMEMBRANE PROTEIN 19"/>
    <property type="match status" value="1"/>
</dbReference>
<evidence type="ECO:0000256" key="4">
    <source>
        <dbReference type="ARBA" id="ARBA00022989"/>
    </source>
</evidence>
<dbReference type="Pfam" id="PF01940">
    <property type="entry name" value="DUF92"/>
    <property type="match status" value="1"/>
</dbReference>
<dbReference type="Proteomes" id="UP000278746">
    <property type="component" value="Unassembled WGS sequence"/>
</dbReference>
<keyword evidence="8" id="KW-1185">Reference proteome</keyword>
<organism evidence="7 8">
    <name type="scientific">Alteribacter keqinensis</name>
    <dbReference type="NCBI Taxonomy" id="2483800"/>
    <lineage>
        <taxon>Bacteria</taxon>
        <taxon>Bacillati</taxon>
        <taxon>Bacillota</taxon>
        <taxon>Bacilli</taxon>
        <taxon>Bacillales</taxon>
        <taxon>Bacillaceae</taxon>
        <taxon>Alteribacter</taxon>
    </lineage>
</organism>
<proteinExistence type="inferred from homology"/>
<comment type="caution">
    <text evidence="7">The sequence shown here is derived from an EMBL/GenBank/DDBJ whole genome shotgun (WGS) entry which is preliminary data.</text>
</comment>
<evidence type="ECO:0000256" key="5">
    <source>
        <dbReference type="ARBA" id="ARBA00023136"/>
    </source>
</evidence>
<dbReference type="EMBL" id="RHIB01000001">
    <property type="protein sequence ID" value="RNA68924.1"/>
    <property type="molecule type" value="Genomic_DNA"/>
</dbReference>
<accession>A0A3M7TVV9</accession>
<evidence type="ECO:0000256" key="1">
    <source>
        <dbReference type="ARBA" id="ARBA00004141"/>
    </source>
</evidence>
<evidence type="ECO:0000256" key="3">
    <source>
        <dbReference type="ARBA" id="ARBA00022692"/>
    </source>
</evidence>
<gene>
    <name evidence="7" type="ORF">EBO34_02885</name>
</gene>
<comment type="similarity">
    <text evidence="2">Belongs to the TMEM19 family.</text>
</comment>
<feature type="transmembrane region" description="Helical" evidence="6">
    <location>
        <begin position="150"/>
        <end position="175"/>
    </location>
</feature>
<keyword evidence="3 6" id="KW-0812">Transmembrane</keyword>
<evidence type="ECO:0000256" key="2">
    <source>
        <dbReference type="ARBA" id="ARBA00009012"/>
    </source>
</evidence>
<feature type="transmembrane region" description="Helical" evidence="6">
    <location>
        <begin position="84"/>
        <end position="100"/>
    </location>
</feature>
<comment type="subcellular location">
    <subcellularLocation>
        <location evidence="1">Membrane</location>
        <topology evidence="1">Multi-pass membrane protein</topology>
    </subcellularLocation>
</comment>
<feature type="transmembrane region" description="Helical" evidence="6">
    <location>
        <begin position="243"/>
        <end position="262"/>
    </location>
</feature>
<dbReference type="AlphaFoldDB" id="A0A3M7TVV9"/>
<feature type="transmembrane region" description="Helical" evidence="6">
    <location>
        <begin position="28"/>
        <end position="55"/>
    </location>
</feature>
<reference evidence="7 8" key="1">
    <citation type="submission" date="2018-10" db="EMBL/GenBank/DDBJ databases">
        <title>Bacillus Keqinensis sp. nov., a moderately halophilic bacterium isolated from a saline-alkaline lake.</title>
        <authorList>
            <person name="Wang H."/>
        </authorList>
    </citation>
    <scope>NUCLEOTIDE SEQUENCE [LARGE SCALE GENOMIC DNA]</scope>
    <source>
        <strain evidence="7 8">KQ-3</strain>
    </source>
</reference>
<evidence type="ECO:0000313" key="8">
    <source>
        <dbReference type="Proteomes" id="UP000278746"/>
    </source>
</evidence>
<dbReference type="PANTHER" id="PTHR13353:SF5">
    <property type="entry name" value="TRANSMEMBRANE PROTEIN 19"/>
    <property type="match status" value="1"/>
</dbReference>
<protein>
    <submittedName>
        <fullName evidence="7">DUF92 domain-containing protein</fullName>
    </submittedName>
</protein>
<keyword evidence="4 6" id="KW-1133">Transmembrane helix</keyword>
<dbReference type="OrthoDB" id="9808500at2"/>
<keyword evidence="5 6" id="KW-0472">Membrane</keyword>
<dbReference type="InterPro" id="IPR002794">
    <property type="entry name" value="DUF92_TMEM19"/>
</dbReference>
<dbReference type="GO" id="GO:0016020">
    <property type="term" value="C:membrane"/>
    <property type="evidence" value="ECO:0007669"/>
    <property type="project" value="UniProtKB-SubCell"/>
</dbReference>
<evidence type="ECO:0000256" key="6">
    <source>
        <dbReference type="SAM" id="Phobius"/>
    </source>
</evidence>
<feature type="transmembrane region" description="Helical" evidence="6">
    <location>
        <begin position="181"/>
        <end position="199"/>
    </location>
</feature>
<name>A0A3M7TVV9_9BACI</name>
<evidence type="ECO:0000313" key="7">
    <source>
        <dbReference type="EMBL" id="RNA68924.1"/>
    </source>
</evidence>
<dbReference type="RefSeq" id="WP_122896446.1">
    <property type="nucleotide sequence ID" value="NZ_RHIB01000001.1"/>
</dbReference>